<feature type="coiled-coil region" evidence="6">
    <location>
        <begin position="1190"/>
        <end position="1224"/>
    </location>
</feature>
<gene>
    <name evidence="9" type="ORF">F8M41_021416</name>
</gene>
<dbReference type="InterPro" id="IPR005821">
    <property type="entry name" value="Ion_trans_dom"/>
</dbReference>
<keyword evidence="5 7" id="KW-0472">Membrane</keyword>
<feature type="transmembrane region" description="Helical" evidence="7">
    <location>
        <begin position="1053"/>
        <end position="1072"/>
    </location>
</feature>
<dbReference type="OrthoDB" id="2435492at2759"/>
<evidence type="ECO:0000256" key="2">
    <source>
        <dbReference type="ARBA" id="ARBA00022692"/>
    </source>
</evidence>
<dbReference type="GO" id="GO:0005216">
    <property type="term" value="F:monoatomic ion channel activity"/>
    <property type="evidence" value="ECO:0007669"/>
    <property type="project" value="InterPro"/>
</dbReference>
<keyword evidence="10" id="KW-1185">Reference proteome</keyword>
<feature type="transmembrane region" description="Helical" evidence="7">
    <location>
        <begin position="851"/>
        <end position="869"/>
    </location>
</feature>
<reference evidence="9 10" key="1">
    <citation type="journal article" date="2019" name="Environ. Microbiol.">
        <title>At the nexus of three kingdoms: the genome of the mycorrhizal fungus Gigaspora margarita provides insights into plant, endobacterial and fungal interactions.</title>
        <authorList>
            <person name="Venice F."/>
            <person name="Ghignone S."/>
            <person name="Salvioli di Fossalunga A."/>
            <person name="Amselem J."/>
            <person name="Novero M."/>
            <person name="Xianan X."/>
            <person name="Sedzielewska Toro K."/>
            <person name="Morin E."/>
            <person name="Lipzen A."/>
            <person name="Grigoriev I.V."/>
            <person name="Henrissat B."/>
            <person name="Martin F.M."/>
            <person name="Bonfante P."/>
        </authorList>
    </citation>
    <scope>NUCLEOTIDE SEQUENCE [LARGE SCALE GENOMIC DNA]</scope>
    <source>
        <strain evidence="9 10">BEG34</strain>
    </source>
</reference>
<feature type="domain" description="Ion transport" evidence="8">
    <location>
        <begin position="856"/>
        <end position="1119"/>
    </location>
</feature>
<feature type="transmembrane region" description="Helical" evidence="7">
    <location>
        <begin position="982"/>
        <end position="1001"/>
    </location>
</feature>
<dbReference type="PANTHER" id="PTHR10582">
    <property type="entry name" value="TRANSIENT RECEPTOR POTENTIAL ION CHANNEL PROTEIN"/>
    <property type="match status" value="1"/>
</dbReference>
<protein>
    <submittedName>
        <fullName evidence="9">Transient receptor potential cation channel subfamily a member 1-like</fullName>
    </submittedName>
</protein>
<evidence type="ECO:0000256" key="5">
    <source>
        <dbReference type="ARBA" id="ARBA00023136"/>
    </source>
</evidence>
<dbReference type="GO" id="GO:0098703">
    <property type="term" value="P:calcium ion import across plasma membrane"/>
    <property type="evidence" value="ECO:0007669"/>
    <property type="project" value="TreeGrafter"/>
</dbReference>
<organism evidence="9 10">
    <name type="scientific">Gigaspora margarita</name>
    <dbReference type="NCBI Taxonomy" id="4874"/>
    <lineage>
        <taxon>Eukaryota</taxon>
        <taxon>Fungi</taxon>
        <taxon>Fungi incertae sedis</taxon>
        <taxon>Mucoromycota</taxon>
        <taxon>Glomeromycotina</taxon>
        <taxon>Glomeromycetes</taxon>
        <taxon>Diversisporales</taxon>
        <taxon>Gigasporaceae</taxon>
        <taxon>Gigaspora</taxon>
    </lineage>
</organism>
<dbReference type="GO" id="GO:0005886">
    <property type="term" value="C:plasma membrane"/>
    <property type="evidence" value="ECO:0007669"/>
    <property type="project" value="TreeGrafter"/>
</dbReference>
<keyword evidence="9" id="KW-0675">Receptor</keyword>
<dbReference type="AlphaFoldDB" id="A0A8H4EIW9"/>
<feature type="transmembrane region" description="Helical" evidence="7">
    <location>
        <begin position="881"/>
        <end position="897"/>
    </location>
</feature>
<keyword evidence="6" id="KW-0175">Coiled coil</keyword>
<name>A0A8H4EIW9_GIGMA</name>
<feature type="transmembrane region" description="Helical" evidence="7">
    <location>
        <begin position="917"/>
        <end position="935"/>
    </location>
</feature>
<proteinExistence type="predicted"/>
<evidence type="ECO:0000259" key="8">
    <source>
        <dbReference type="Pfam" id="PF00520"/>
    </source>
</evidence>
<keyword evidence="3" id="KW-0677">Repeat</keyword>
<evidence type="ECO:0000256" key="4">
    <source>
        <dbReference type="ARBA" id="ARBA00022989"/>
    </source>
</evidence>
<evidence type="ECO:0000256" key="6">
    <source>
        <dbReference type="SAM" id="Coils"/>
    </source>
</evidence>
<evidence type="ECO:0000313" key="9">
    <source>
        <dbReference type="EMBL" id="KAF0493216.1"/>
    </source>
</evidence>
<keyword evidence="2 7" id="KW-0812">Transmembrane</keyword>
<evidence type="ECO:0000256" key="1">
    <source>
        <dbReference type="ARBA" id="ARBA00004141"/>
    </source>
</evidence>
<sequence>MDPIYDDDYDDYEDDPAHVSIDTGYSGYYQDPYYQDPSRLTVPGDISSRRGSDSGIVPDNVDAIAEIVCSPNMKYVATTFKYIYEKPGEKSGEKSSAEQQDAEDPTYEYDGKISKVSLWSVTETKELLKVSEIMAHKIIEPEPKLWAVSDDKYIIFRTNYFYYNFEIFDAKGEGEHKDLFFPNPHNIVNNLAFTKSGNLVVALTGPTHHIYIFNLRHNEWIESTKFELSYFCDAFITVEGKLILFDDQIFQLTKWDISTLAFETNCMIDWCYKVWHVEVNQGGELLAVYAVYLHEDTPKKSKLYIYSLKNGINMAIHDYDESKIVDSMYFIAYEAGERLLIRSRNPFNDELSIELMDPFTLKTPVSAKKLLESNEQIRDPFIIKSDKKSDNIIGVINDSLGICELLELFQTDWITYLRKELGDYNRIFVLSDTEKIAKMINDELDDEEKYFIDKENSPKIEDRPTYPGKFLTWRLSYKNPNTSGSAIEIEAQVLDQISGDWRPVEGESTRTVTPNFQPPEHTRKLKIIQCECLNNDDLLMLSNFGVLIWTVYPPKGIRLHYYWGRAKIRNIKTFNLYLGHVNENPFHLPTNLKTYANAFPDSKFQIIIKNKNLTFGEKKDSYFKELLEDYISDKYFIINYGSILMDTFLFLKDDEWVEKFCQTCYDLTFSAEGLRSTSDIQLLSIIIEVFPQLLQRHPIYLARFLSQTGFVMPLADSELILDSEIASLLPTQHLAHFGTYNQLSTKTSLIETFVAKIMYYWNKLIGKTESDFDTTPQPSDKEESASEFEATIKLIIPFPKFVNYPKNYSTWEELRNPSPSYFTSSIDLELYKYWNSEALINFKWKTYGLRYYLISWSIYSVFLCCYTSVVTLNDFFTTGEQVFLLYLSIGLGFYHLIHEFRQFIHDHNDYIRSPWNYFDIGAIIFTMLTSFIWIKNGTAPTWATTIATLLLELKFLFYFRAFRFVGVYFAMIFGVAKRAYSFLTIIAFVVFAFAHSLHLLLRPSATYSLDEPSYSDDPNDPWNLATTYNPVDNDGTISTQPSLIEPPDSSTNMFTMFGTSLLAVYLLLTGDTSPIGSWSLQDNLTLVVLMFTFSFFTTIYFMNLFIGLLSNEISDTNNNEFYLIQKAEILAEIELFYMLPHQRRNKAWFPEIIIYIAHVSELRDLIREIQIGNWKGFEKPFLSQILLKAVQVQTDEIESEEETIKKLKDDMRELKEMVERLINNTGQAS</sequence>
<evidence type="ECO:0000256" key="7">
    <source>
        <dbReference type="SAM" id="Phobius"/>
    </source>
</evidence>
<dbReference type="SUPFAM" id="SSF69322">
    <property type="entry name" value="Tricorn protease domain 2"/>
    <property type="match status" value="1"/>
</dbReference>
<feature type="transmembrane region" description="Helical" evidence="7">
    <location>
        <begin position="1084"/>
        <end position="1109"/>
    </location>
</feature>
<comment type="caution">
    <text evidence="9">The sequence shown here is derived from an EMBL/GenBank/DDBJ whole genome shotgun (WGS) entry which is preliminary data.</text>
</comment>
<dbReference type="PANTHER" id="PTHR10582:SF2">
    <property type="entry name" value="INACTIVE"/>
    <property type="match status" value="1"/>
</dbReference>
<dbReference type="Proteomes" id="UP000439903">
    <property type="component" value="Unassembled WGS sequence"/>
</dbReference>
<keyword evidence="4 7" id="KW-1133">Transmembrane helix</keyword>
<evidence type="ECO:0000313" key="10">
    <source>
        <dbReference type="Proteomes" id="UP000439903"/>
    </source>
</evidence>
<accession>A0A8H4EIW9</accession>
<dbReference type="EMBL" id="WTPW01000627">
    <property type="protein sequence ID" value="KAF0493216.1"/>
    <property type="molecule type" value="Genomic_DNA"/>
</dbReference>
<comment type="subcellular location">
    <subcellularLocation>
        <location evidence="1">Membrane</location>
        <topology evidence="1">Multi-pass membrane protein</topology>
    </subcellularLocation>
</comment>
<dbReference type="InterPro" id="IPR024862">
    <property type="entry name" value="TRPV"/>
</dbReference>
<evidence type="ECO:0000256" key="3">
    <source>
        <dbReference type="ARBA" id="ARBA00022737"/>
    </source>
</evidence>
<feature type="transmembrane region" description="Helical" evidence="7">
    <location>
        <begin position="955"/>
        <end position="975"/>
    </location>
</feature>
<dbReference type="Pfam" id="PF00520">
    <property type="entry name" value="Ion_trans"/>
    <property type="match status" value="1"/>
</dbReference>